<reference evidence="1" key="1">
    <citation type="journal article" date="2014" name="Front. Microbiol.">
        <title>High frequency of phylogenetically diverse reductive dehalogenase-homologous genes in deep subseafloor sedimentary metagenomes.</title>
        <authorList>
            <person name="Kawai M."/>
            <person name="Futagami T."/>
            <person name="Toyoda A."/>
            <person name="Takaki Y."/>
            <person name="Nishi S."/>
            <person name="Hori S."/>
            <person name="Arai W."/>
            <person name="Tsubouchi T."/>
            <person name="Morono Y."/>
            <person name="Uchiyama I."/>
            <person name="Ito T."/>
            <person name="Fujiyama A."/>
            <person name="Inagaki F."/>
            <person name="Takami H."/>
        </authorList>
    </citation>
    <scope>NUCLEOTIDE SEQUENCE</scope>
    <source>
        <strain evidence="1">Expedition CK06-06</strain>
    </source>
</reference>
<accession>X1B2Y2</accession>
<sequence length="49" mass="5672">MKRKKYIYIIIFLVLLAAVFGFKNVSNNTETSLTQEDVTTDEIKVTFVE</sequence>
<name>X1B2Y2_9ZZZZ</name>
<proteinExistence type="predicted"/>
<gene>
    <name evidence="1" type="ORF">S01H4_25074</name>
</gene>
<protein>
    <submittedName>
        <fullName evidence="1">Uncharacterized protein</fullName>
    </submittedName>
</protein>
<dbReference type="EMBL" id="BART01011880">
    <property type="protein sequence ID" value="GAG89335.1"/>
    <property type="molecule type" value="Genomic_DNA"/>
</dbReference>
<evidence type="ECO:0000313" key="1">
    <source>
        <dbReference type="EMBL" id="GAG89335.1"/>
    </source>
</evidence>
<organism evidence="1">
    <name type="scientific">marine sediment metagenome</name>
    <dbReference type="NCBI Taxonomy" id="412755"/>
    <lineage>
        <taxon>unclassified sequences</taxon>
        <taxon>metagenomes</taxon>
        <taxon>ecological metagenomes</taxon>
    </lineage>
</organism>
<dbReference type="AlphaFoldDB" id="X1B2Y2"/>
<feature type="non-terminal residue" evidence="1">
    <location>
        <position position="49"/>
    </location>
</feature>
<comment type="caution">
    <text evidence="1">The sequence shown here is derived from an EMBL/GenBank/DDBJ whole genome shotgun (WGS) entry which is preliminary data.</text>
</comment>